<reference evidence="1" key="1">
    <citation type="journal article" date="2015" name="Nature">
        <title>Complex archaea that bridge the gap between prokaryotes and eukaryotes.</title>
        <authorList>
            <person name="Spang A."/>
            <person name="Saw J.H."/>
            <person name="Jorgensen S.L."/>
            <person name="Zaremba-Niedzwiedzka K."/>
            <person name="Martijn J."/>
            <person name="Lind A.E."/>
            <person name="van Eijk R."/>
            <person name="Schleper C."/>
            <person name="Guy L."/>
            <person name="Ettema T.J."/>
        </authorList>
    </citation>
    <scope>NUCLEOTIDE SEQUENCE</scope>
</reference>
<dbReference type="EMBL" id="LAZR01001697">
    <property type="protein sequence ID" value="KKN40577.1"/>
    <property type="molecule type" value="Genomic_DNA"/>
</dbReference>
<accession>A0A0F9QU99</accession>
<sequence length="187" mass="22141">MELKCYKCDHIWDYKGKSNHYVCCPECYNKISLRKIAKQNYILPTKELHTTENLERVYFPDGFDCLVHKDIAPQFKELTLEDLNENKETVGVLEKEHTPYKKIIESPQTEFIEIEEGINLCDVHNLPASYDDLDKIWTCKKCREFETPNAKPIIYPSAQINKIQKEESIKIIPRDPIKLFEHQRSFF</sequence>
<comment type="caution">
    <text evidence="1">The sequence shown here is derived from an EMBL/GenBank/DDBJ whole genome shotgun (WGS) entry which is preliminary data.</text>
</comment>
<proteinExistence type="predicted"/>
<organism evidence="1">
    <name type="scientific">marine sediment metagenome</name>
    <dbReference type="NCBI Taxonomy" id="412755"/>
    <lineage>
        <taxon>unclassified sequences</taxon>
        <taxon>metagenomes</taxon>
        <taxon>ecological metagenomes</taxon>
    </lineage>
</organism>
<gene>
    <name evidence="1" type="ORF">LCGC14_0732130</name>
</gene>
<name>A0A0F9QU99_9ZZZZ</name>
<evidence type="ECO:0000313" key="1">
    <source>
        <dbReference type="EMBL" id="KKN40577.1"/>
    </source>
</evidence>
<protein>
    <submittedName>
        <fullName evidence="1">Uncharacterized protein</fullName>
    </submittedName>
</protein>
<dbReference type="AlphaFoldDB" id="A0A0F9QU99"/>